<accession>A0ABN9XFU0</accession>
<dbReference type="InterPro" id="IPR015915">
    <property type="entry name" value="Kelch-typ_b-propeller"/>
</dbReference>
<name>A0ABN9XFU0_9DINO</name>
<evidence type="ECO:0008006" key="3">
    <source>
        <dbReference type="Google" id="ProtNLM"/>
    </source>
</evidence>
<dbReference type="Gene3D" id="2.120.10.80">
    <property type="entry name" value="Kelch-type beta propeller"/>
    <property type="match status" value="1"/>
</dbReference>
<dbReference type="Proteomes" id="UP001189429">
    <property type="component" value="Unassembled WGS sequence"/>
</dbReference>
<sequence>MLDVENKDWMDLDLQWSVPRWNMAVQLVEAIPSWRVFIFGGSADSVGGRSMGAYDRNVGVLDLGEELRWDAPALEERPKDERPLPREHTAICYDAEEGRLVIFGGWSNKWLDDCWQINVSSIVGPPYAIAAVRPPLGPVSGLQKIQVVGIGFKSTPGAVVVRFIAAGGRHVSETQGTVISDELIECTTPNVVGSIGPRECEVRVQIGIRDFTTTVANYHYFLNTVAGRSLCYGPGLLDDQQAGHVTRFMIQAASPRRSSLVGPALCLS</sequence>
<proteinExistence type="predicted"/>
<reference evidence="1" key="1">
    <citation type="submission" date="2023-10" db="EMBL/GenBank/DDBJ databases">
        <authorList>
            <person name="Chen Y."/>
            <person name="Shah S."/>
            <person name="Dougan E. K."/>
            <person name="Thang M."/>
            <person name="Chan C."/>
        </authorList>
    </citation>
    <scope>NUCLEOTIDE SEQUENCE [LARGE SCALE GENOMIC DNA]</scope>
</reference>
<dbReference type="InterPro" id="IPR013783">
    <property type="entry name" value="Ig-like_fold"/>
</dbReference>
<evidence type="ECO:0000313" key="1">
    <source>
        <dbReference type="EMBL" id="CAK0896865.1"/>
    </source>
</evidence>
<gene>
    <name evidence="1" type="ORF">PCOR1329_LOCUS75208</name>
</gene>
<dbReference type="Gene3D" id="2.60.40.10">
    <property type="entry name" value="Immunoglobulins"/>
    <property type="match status" value="1"/>
</dbReference>
<evidence type="ECO:0000313" key="2">
    <source>
        <dbReference type="Proteomes" id="UP001189429"/>
    </source>
</evidence>
<dbReference type="SUPFAM" id="SSF50965">
    <property type="entry name" value="Galactose oxidase, central domain"/>
    <property type="match status" value="1"/>
</dbReference>
<organism evidence="1 2">
    <name type="scientific">Prorocentrum cordatum</name>
    <dbReference type="NCBI Taxonomy" id="2364126"/>
    <lineage>
        <taxon>Eukaryota</taxon>
        <taxon>Sar</taxon>
        <taxon>Alveolata</taxon>
        <taxon>Dinophyceae</taxon>
        <taxon>Prorocentrales</taxon>
        <taxon>Prorocentraceae</taxon>
        <taxon>Prorocentrum</taxon>
    </lineage>
</organism>
<dbReference type="EMBL" id="CAUYUJ010020250">
    <property type="protein sequence ID" value="CAK0896865.1"/>
    <property type="molecule type" value="Genomic_DNA"/>
</dbReference>
<protein>
    <recommendedName>
        <fullName evidence="3">IPT/TIG domain-containing protein</fullName>
    </recommendedName>
</protein>
<dbReference type="InterPro" id="IPR011043">
    <property type="entry name" value="Gal_Oxase/kelch_b-propeller"/>
</dbReference>
<dbReference type="CDD" id="cd00603">
    <property type="entry name" value="IPT_PCSR"/>
    <property type="match status" value="1"/>
</dbReference>
<comment type="caution">
    <text evidence="1">The sequence shown here is derived from an EMBL/GenBank/DDBJ whole genome shotgun (WGS) entry which is preliminary data.</text>
</comment>
<keyword evidence="2" id="KW-1185">Reference proteome</keyword>